<dbReference type="Gene3D" id="3.40.50.620">
    <property type="entry name" value="HUPs"/>
    <property type="match status" value="1"/>
</dbReference>
<dbReference type="SUPFAM" id="SSF52402">
    <property type="entry name" value="Adenine nucleotide alpha hydrolases-like"/>
    <property type="match status" value="1"/>
</dbReference>
<dbReference type="InterPro" id="IPR006015">
    <property type="entry name" value="Universal_stress_UspA"/>
</dbReference>
<evidence type="ECO:0000313" key="2">
    <source>
        <dbReference type="EMBL" id="JAG98707.1"/>
    </source>
</evidence>
<feature type="domain" description="UspA" evidence="1">
    <location>
        <begin position="11"/>
        <end position="157"/>
    </location>
</feature>
<dbReference type="InterPro" id="IPR014729">
    <property type="entry name" value="Rossmann-like_a/b/a_fold"/>
</dbReference>
<dbReference type="EMBL" id="GCKF01019518">
    <property type="protein sequence ID" value="JAG98707.1"/>
    <property type="molecule type" value="Transcribed_RNA"/>
</dbReference>
<dbReference type="InterPro" id="IPR006016">
    <property type="entry name" value="UspA"/>
</dbReference>
<dbReference type="AlphaFoldDB" id="A0A0D6R4E1"/>
<reference evidence="2" key="1">
    <citation type="submission" date="2015-03" db="EMBL/GenBank/DDBJ databases">
        <title>A transcriptome of Araucaria cunninghamii, an australian fine timber species.</title>
        <authorList>
            <person name="Jing Yi C.J.Y."/>
            <person name="Yin San L.Y.S."/>
            <person name="Abdul Karim S.S."/>
            <person name="Wan Azmi N.N."/>
            <person name="Hercus R.R."/>
            <person name="Croft L.L."/>
        </authorList>
    </citation>
    <scope>NUCLEOTIDE SEQUENCE</scope>
    <source>
        <strain evidence="2">MI0301</strain>
        <tissue evidence="2">Leaf</tissue>
    </source>
</reference>
<organism evidence="2">
    <name type="scientific">Araucaria cunninghamii</name>
    <name type="common">Hoop pine</name>
    <name type="synonym">Moreton Bay pine</name>
    <dbReference type="NCBI Taxonomy" id="56994"/>
    <lineage>
        <taxon>Eukaryota</taxon>
        <taxon>Viridiplantae</taxon>
        <taxon>Streptophyta</taxon>
        <taxon>Embryophyta</taxon>
        <taxon>Tracheophyta</taxon>
        <taxon>Spermatophyta</taxon>
        <taxon>Pinopsida</taxon>
        <taxon>Pinidae</taxon>
        <taxon>Conifers II</taxon>
        <taxon>Araucariales</taxon>
        <taxon>Araucariaceae</taxon>
        <taxon>Araucaria</taxon>
    </lineage>
</organism>
<accession>A0A0D6R4E1</accession>
<dbReference type="CDD" id="cd23659">
    <property type="entry name" value="USP_At3g01520-like"/>
    <property type="match status" value="1"/>
</dbReference>
<dbReference type="PANTHER" id="PTHR31964">
    <property type="entry name" value="ADENINE NUCLEOTIDE ALPHA HYDROLASES-LIKE SUPERFAMILY PROTEIN"/>
    <property type="match status" value="1"/>
</dbReference>
<sequence length="164" mass="18331">MAETEGSPKERRVMVAVDESEESMYALSWALDFLCIGDEDTLVLLHAQLPPRVYTTVDDTGYLFSSDIMESMGRYQRSITENVLERAKRICTGKNVCVETRVAIGDARDVICEQAEQLQPDFLVIGSHGYGAIKRAFLGSVSDYCAHNVKCPVLIVKHPRNKTE</sequence>
<protein>
    <recommendedName>
        <fullName evidence="1">UspA domain-containing protein</fullName>
    </recommendedName>
</protein>
<evidence type="ECO:0000259" key="1">
    <source>
        <dbReference type="Pfam" id="PF00582"/>
    </source>
</evidence>
<proteinExistence type="predicted"/>
<dbReference type="Pfam" id="PF00582">
    <property type="entry name" value="Usp"/>
    <property type="match status" value="1"/>
</dbReference>
<dbReference type="PRINTS" id="PR01438">
    <property type="entry name" value="UNVRSLSTRESS"/>
</dbReference>
<dbReference type="PANTHER" id="PTHR31964:SF113">
    <property type="entry name" value="USPA DOMAIN-CONTAINING PROTEIN"/>
    <property type="match status" value="1"/>
</dbReference>
<name>A0A0D6R4E1_ARACU</name>